<feature type="domain" description="TonB-dependent receptor-like beta-barrel" evidence="15">
    <location>
        <begin position="269"/>
        <end position="715"/>
    </location>
</feature>
<dbReference type="PROSITE" id="PS52016">
    <property type="entry name" value="TONB_DEPENDENT_REC_3"/>
    <property type="match status" value="1"/>
</dbReference>
<keyword evidence="11 12" id="KW-0998">Cell outer membrane</keyword>
<dbReference type="AlphaFoldDB" id="A0A560HA20"/>
<evidence type="ECO:0000256" key="3">
    <source>
        <dbReference type="ARBA" id="ARBA00022448"/>
    </source>
</evidence>
<keyword evidence="9 12" id="KW-0472">Membrane</keyword>
<evidence type="ECO:0000256" key="10">
    <source>
        <dbReference type="ARBA" id="ARBA00023170"/>
    </source>
</evidence>
<evidence type="ECO:0000256" key="13">
    <source>
        <dbReference type="RuleBase" id="RU003357"/>
    </source>
</evidence>
<feature type="domain" description="TonB-dependent receptor plug" evidence="16">
    <location>
        <begin position="97"/>
        <end position="195"/>
    </location>
</feature>
<dbReference type="PANTHER" id="PTHR32552:SF83">
    <property type="entry name" value="BLR3904 PROTEIN"/>
    <property type="match status" value="1"/>
</dbReference>
<dbReference type="GO" id="GO:0015891">
    <property type="term" value="P:siderophore transport"/>
    <property type="evidence" value="ECO:0007669"/>
    <property type="project" value="InterPro"/>
</dbReference>
<dbReference type="Gene3D" id="2.170.130.10">
    <property type="entry name" value="TonB-dependent receptor, plug domain"/>
    <property type="match status" value="1"/>
</dbReference>
<dbReference type="RefSeq" id="WP_246130243.1">
    <property type="nucleotide sequence ID" value="NZ_VITR01000005.1"/>
</dbReference>
<gene>
    <name evidence="17" type="ORF">FBZ90_10510</name>
</gene>
<evidence type="ECO:0000256" key="4">
    <source>
        <dbReference type="ARBA" id="ARBA00022452"/>
    </source>
</evidence>
<evidence type="ECO:0000256" key="11">
    <source>
        <dbReference type="ARBA" id="ARBA00023237"/>
    </source>
</evidence>
<evidence type="ECO:0000256" key="9">
    <source>
        <dbReference type="ARBA" id="ARBA00023136"/>
    </source>
</evidence>
<dbReference type="GO" id="GO:0015344">
    <property type="term" value="F:siderophore uptake transmembrane transporter activity"/>
    <property type="evidence" value="ECO:0007669"/>
    <property type="project" value="TreeGrafter"/>
</dbReference>
<dbReference type="CDD" id="cd01347">
    <property type="entry name" value="ligand_gated_channel"/>
    <property type="match status" value="1"/>
</dbReference>
<dbReference type="InterPro" id="IPR037066">
    <property type="entry name" value="Plug_dom_sf"/>
</dbReference>
<comment type="subcellular location">
    <subcellularLocation>
        <location evidence="1 12">Cell outer membrane</location>
        <topology evidence="1 12">Multi-pass membrane protein</topology>
    </subcellularLocation>
</comment>
<dbReference type="GO" id="GO:0009279">
    <property type="term" value="C:cell outer membrane"/>
    <property type="evidence" value="ECO:0007669"/>
    <property type="project" value="UniProtKB-SubCell"/>
</dbReference>
<dbReference type="SUPFAM" id="SSF56935">
    <property type="entry name" value="Porins"/>
    <property type="match status" value="1"/>
</dbReference>
<sequence>MSSKRTIIIASRAKAPRTLARTALGLASVGLAGGTLLSLDAQAQTAAATQASQATPAQQQQGGTVQLPTLSVQDQDAAAAPDYRTERSANVKLTEKLLDTPQSVSVISSQEMKDQGVTTLRDALRNVAGISLAAGEGGAQGDSLTLRGFSARSDIFLDGLRDFGSYYRDSFNYQSAEVLKGPDSAMFGRGSTGGTINQVSKTPTLEAITAGTATLGTDGMKRLTADVDRALDATTAVRMNAMGTSSFVTGRDGAKNERYGFAPSVAFGIGTPTRVTISYLHQSENDRPDYGIPFLLGKPAPVDYRTYYGFQSDYLKTDANVVTADVQHDLTSGITLENQFRYGNYYRNVRITEPQLVNANVTPATVGPLSGVAIKRNAITARSVETTLDDQATASARFSTGFLEHHLVAGVELSRETSDPTRTAWSGVPTTTLLNPNEYQAFAGTGAISSRVSTTVDTVAVFAVDTMKFNEQWSLVGGIRYDHLDTDYKQTVAPAAAFSRTDSLPSGRAALVFKPTPESSVYASFGTSFNPSAEQLSLSAATANLDPESNKTYEVGGKVDLLHDALSVRAALFQTEKDNARVTAPNNSTLNVLGGDQKVKGAEIEVTGRITDAWQISSSYAYMDGRVIKSTTYSQVGRALANVPHHTFNLWTTYQLTHDLQIGGGANAVSQRVGSSSPVAATNLINTVPGYWTFSAMAKYDITEKISIQANITNLLDRDYIDQIHPAHLIPGEGRTAQFTLNVAF</sequence>
<dbReference type="Pfam" id="PF00593">
    <property type="entry name" value="TonB_dep_Rec_b-barrel"/>
    <property type="match status" value="1"/>
</dbReference>
<feature type="chain" id="PRO_5021772267" evidence="14">
    <location>
        <begin position="44"/>
        <end position="745"/>
    </location>
</feature>
<keyword evidence="8 13" id="KW-0798">TonB box</keyword>
<organism evidence="17 18">
    <name type="scientific">Nitrospirillum amazonense</name>
    <dbReference type="NCBI Taxonomy" id="28077"/>
    <lineage>
        <taxon>Bacteria</taxon>
        <taxon>Pseudomonadati</taxon>
        <taxon>Pseudomonadota</taxon>
        <taxon>Alphaproteobacteria</taxon>
        <taxon>Rhodospirillales</taxon>
        <taxon>Azospirillaceae</taxon>
        <taxon>Nitrospirillum</taxon>
    </lineage>
</organism>
<dbReference type="PANTHER" id="PTHR32552">
    <property type="entry name" value="FERRICHROME IRON RECEPTOR-RELATED"/>
    <property type="match status" value="1"/>
</dbReference>
<dbReference type="NCBIfam" id="TIGR01783">
    <property type="entry name" value="TonB-siderophor"/>
    <property type="match status" value="1"/>
</dbReference>
<dbReference type="InterPro" id="IPR039426">
    <property type="entry name" value="TonB-dep_rcpt-like"/>
</dbReference>
<evidence type="ECO:0000256" key="7">
    <source>
        <dbReference type="ARBA" id="ARBA00023065"/>
    </source>
</evidence>
<comment type="similarity">
    <text evidence="2 12 13">Belongs to the TonB-dependent receptor family.</text>
</comment>
<dbReference type="Proteomes" id="UP000315751">
    <property type="component" value="Unassembled WGS sequence"/>
</dbReference>
<dbReference type="EMBL" id="VITR01000005">
    <property type="protein sequence ID" value="TWB43197.1"/>
    <property type="molecule type" value="Genomic_DNA"/>
</dbReference>
<accession>A0A560HA20</accession>
<dbReference type="InterPro" id="IPR036942">
    <property type="entry name" value="Beta-barrel_TonB_sf"/>
</dbReference>
<dbReference type="FunFam" id="2.170.130.10:FF:000001">
    <property type="entry name" value="Catecholate siderophore TonB-dependent receptor"/>
    <property type="match status" value="1"/>
</dbReference>
<evidence type="ECO:0000256" key="12">
    <source>
        <dbReference type="PROSITE-ProRule" id="PRU01360"/>
    </source>
</evidence>
<dbReference type="InterPro" id="IPR000531">
    <property type="entry name" value="Beta-barrel_TonB"/>
</dbReference>
<keyword evidence="6 14" id="KW-0732">Signal</keyword>
<keyword evidence="7" id="KW-0406">Ion transport</keyword>
<evidence type="ECO:0000259" key="15">
    <source>
        <dbReference type="Pfam" id="PF00593"/>
    </source>
</evidence>
<proteinExistence type="inferred from homology"/>
<dbReference type="Pfam" id="PF07715">
    <property type="entry name" value="Plug"/>
    <property type="match status" value="1"/>
</dbReference>
<dbReference type="InterPro" id="IPR012910">
    <property type="entry name" value="Plug_dom"/>
</dbReference>
<reference evidence="17 18" key="1">
    <citation type="submission" date="2019-06" db="EMBL/GenBank/DDBJ databases">
        <title>Genomic Encyclopedia of Type Strains, Phase IV (KMG-V): Genome sequencing to study the core and pangenomes of soil and plant-associated prokaryotes.</title>
        <authorList>
            <person name="Whitman W."/>
        </authorList>
    </citation>
    <scope>NUCLEOTIDE SEQUENCE [LARGE SCALE GENOMIC DNA]</scope>
    <source>
        <strain evidence="17 18">BR 11622</strain>
    </source>
</reference>
<keyword evidence="10 17" id="KW-0675">Receptor</keyword>
<evidence type="ECO:0000256" key="8">
    <source>
        <dbReference type="ARBA" id="ARBA00023077"/>
    </source>
</evidence>
<protein>
    <submittedName>
        <fullName evidence="17">Catecholate siderophore receptor</fullName>
    </submittedName>
</protein>
<keyword evidence="5 12" id="KW-0812">Transmembrane</keyword>
<evidence type="ECO:0000313" key="17">
    <source>
        <dbReference type="EMBL" id="TWB43197.1"/>
    </source>
</evidence>
<keyword evidence="18" id="KW-1185">Reference proteome</keyword>
<evidence type="ECO:0000256" key="1">
    <source>
        <dbReference type="ARBA" id="ARBA00004571"/>
    </source>
</evidence>
<evidence type="ECO:0000256" key="5">
    <source>
        <dbReference type="ARBA" id="ARBA00022692"/>
    </source>
</evidence>
<evidence type="ECO:0000256" key="6">
    <source>
        <dbReference type="ARBA" id="ARBA00022729"/>
    </source>
</evidence>
<feature type="signal peptide" evidence="14">
    <location>
        <begin position="1"/>
        <end position="43"/>
    </location>
</feature>
<evidence type="ECO:0000313" key="18">
    <source>
        <dbReference type="Proteomes" id="UP000315751"/>
    </source>
</evidence>
<dbReference type="Gene3D" id="2.40.170.20">
    <property type="entry name" value="TonB-dependent receptor, beta-barrel domain"/>
    <property type="match status" value="1"/>
</dbReference>
<keyword evidence="3 12" id="KW-0813">Transport</keyword>
<evidence type="ECO:0000256" key="2">
    <source>
        <dbReference type="ARBA" id="ARBA00009810"/>
    </source>
</evidence>
<evidence type="ECO:0000256" key="14">
    <source>
        <dbReference type="SAM" id="SignalP"/>
    </source>
</evidence>
<keyword evidence="4 12" id="KW-1134">Transmembrane beta strand</keyword>
<evidence type="ECO:0000259" key="16">
    <source>
        <dbReference type="Pfam" id="PF07715"/>
    </source>
</evidence>
<name>A0A560HA20_9PROT</name>
<dbReference type="InterPro" id="IPR010105">
    <property type="entry name" value="TonB_sidphr_rcpt"/>
</dbReference>
<dbReference type="GO" id="GO:0038023">
    <property type="term" value="F:signaling receptor activity"/>
    <property type="evidence" value="ECO:0007669"/>
    <property type="project" value="InterPro"/>
</dbReference>
<comment type="caution">
    <text evidence="17">The sequence shown here is derived from an EMBL/GenBank/DDBJ whole genome shotgun (WGS) entry which is preliminary data.</text>
</comment>